<protein>
    <submittedName>
        <fullName evidence="1">Uncharacterized protein</fullName>
    </submittedName>
</protein>
<name>A0ABY5PAR7_9ACTN</name>
<sequence length="85" mass="9420">MSGFIPIVEGWRPDLAGREGLPVTIVHGRRDPIMEIGFARRAKDALEGGGLDVTYHETDAAHHVEPRLIPELQQWVADRVPARTA</sequence>
<dbReference type="Proteomes" id="UP001058860">
    <property type="component" value="Chromosome"/>
</dbReference>
<proteinExistence type="predicted"/>
<evidence type="ECO:0000313" key="1">
    <source>
        <dbReference type="EMBL" id="UUY01706.1"/>
    </source>
</evidence>
<gene>
    <name evidence="1" type="ORF">LRS13_13325</name>
</gene>
<evidence type="ECO:0000313" key="2">
    <source>
        <dbReference type="Proteomes" id="UP001058860"/>
    </source>
</evidence>
<reference evidence="2" key="1">
    <citation type="submission" date="2021-11" db="EMBL/GenBank/DDBJ databases">
        <title>Cultivation dependent microbiological survey of springs from the worlds oldest radium mine currently devoted to the extraction of radon-saturated water.</title>
        <authorList>
            <person name="Kapinusova G."/>
            <person name="Smrhova T."/>
            <person name="Strejcek M."/>
            <person name="Suman J."/>
            <person name="Jani K."/>
            <person name="Pajer P."/>
            <person name="Uhlik O."/>
        </authorList>
    </citation>
    <scope>NUCLEOTIDE SEQUENCE [LARGE SCALE GENOMIC DNA]</scope>
    <source>
        <strain evidence="2">J379</strain>
    </source>
</reference>
<dbReference type="RefSeq" id="WP_353862255.1">
    <property type="nucleotide sequence ID" value="NZ_CP088295.1"/>
</dbReference>
<dbReference type="Gene3D" id="3.40.50.1820">
    <property type="entry name" value="alpha/beta hydrolase"/>
    <property type="match status" value="1"/>
</dbReference>
<dbReference type="EMBL" id="CP088295">
    <property type="protein sequence ID" value="UUY01706.1"/>
    <property type="molecule type" value="Genomic_DNA"/>
</dbReference>
<dbReference type="InterPro" id="IPR029058">
    <property type="entry name" value="AB_hydrolase_fold"/>
</dbReference>
<organism evidence="1 2">
    <name type="scientific">Svornostia abyssi</name>
    <dbReference type="NCBI Taxonomy" id="2898438"/>
    <lineage>
        <taxon>Bacteria</taxon>
        <taxon>Bacillati</taxon>
        <taxon>Actinomycetota</taxon>
        <taxon>Thermoleophilia</taxon>
        <taxon>Solirubrobacterales</taxon>
        <taxon>Baekduiaceae</taxon>
        <taxon>Svornostia</taxon>
    </lineage>
</organism>
<dbReference type="SUPFAM" id="SSF53474">
    <property type="entry name" value="alpha/beta-Hydrolases"/>
    <property type="match status" value="1"/>
</dbReference>
<keyword evidence="2" id="KW-1185">Reference proteome</keyword>
<accession>A0ABY5PAR7</accession>